<reference evidence="3 4" key="1">
    <citation type="journal article" date="2019" name="Syst. Appl. Microbiol.">
        <title>Characterization of Bifidobacterium species in feaces of the Egyptian fruit bat: Description of B. vespertilionis sp. nov. and B. rousetti sp. nov.</title>
        <authorList>
            <person name="Modesto M."/>
            <person name="Satti M."/>
            <person name="Watanabe K."/>
            <person name="Puglisi E."/>
            <person name="Morelli L."/>
            <person name="Huang C.-H."/>
            <person name="Liou J.-S."/>
            <person name="Miyashita M."/>
            <person name="Tamura T."/>
            <person name="Saito S."/>
            <person name="Mori K."/>
            <person name="Huang L."/>
            <person name="Sciavilla P."/>
            <person name="Sandri C."/>
            <person name="Spiezio C."/>
            <person name="Vitali F."/>
            <person name="Cavalieri D."/>
            <person name="Perpetuini G."/>
            <person name="Tofalo R."/>
            <person name="Bonetti A."/>
            <person name="Arita M."/>
            <person name="Mattarelli P."/>
        </authorList>
    </citation>
    <scope>NUCLEOTIDE SEQUENCE [LARGE SCALE GENOMIC DNA]</scope>
    <source>
        <strain evidence="3 4">RST17</strain>
    </source>
</reference>
<proteinExistence type="inferred from homology"/>
<dbReference type="PANTHER" id="PTHR43575:SF1">
    <property type="entry name" value="PROTEIN ABCI7, CHLOROPLASTIC"/>
    <property type="match status" value="1"/>
</dbReference>
<comment type="caution">
    <text evidence="3">The sequence shown here is derived from an EMBL/GenBank/DDBJ whole genome shotgun (WGS) entry which is preliminary data.</text>
</comment>
<dbReference type="InterPro" id="IPR011542">
    <property type="entry name" value="SUF_FeS_clus_asmbl_SufD"/>
</dbReference>
<dbReference type="InterPro" id="IPR055346">
    <property type="entry name" value="Fe-S_cluster_assembly_SufBD"/>
</dbReference>
<comment type="similarity">
    <text evidence="1">Belongs to the iron-sulfur cluster assembly SufBD family.</text>
</comment>
<evidence type="ECO:0000256" key="1">
    <source>
        <dbReference type="ARBA" id="ARBA00043967"/>
    </source>
</evidence>
<sequence length="415" mass="45171">MTQEQQQNVQNVKEIAIPVADPNDPYAIPATMPSSVDHAARSFDVADFPAPDRKQDEWRYTPIERISEFFEVFKPSGETKIEVSMIDGGPLVEGVKLYQTELGEAPSGTVSKPNDRVSAVEWNSGTTATVIELSGEIAQPVLVKVHGEGPDLDAFHLVIAAADKCHADVVVEHEGDARLAEGVEITTGKDSHVSATFIQEWAKTAKHVANHRIHVGEGASLRHSVVTLSGDIVRIRMDQDFGGEQGDLNMLGIYFVDPGEHIEHRTMVVHNHPDCKSRVVYKGALDGKGAHSTWVGNALIQPTAPGTDSYELNRNLVLTPGAIADSEPNLEIENGNIIGAGHASSVGRFDDEELFYLESRGIPETDARKLVVRGFFGELVEEIGIPAISQHLMDVIDRRLARGESAAMTQVLEDK</sequence>
<accession>A0A5M9ZK22</accession>
<dbReference type="RefSeq" id="WP_150379156.1">
    <property type="nucleotide sequence ID" value="NZ_RZUH01000004.1"/>
</dbReference>
<dbReference type="Proteomes" id="UP000410049">
    <property type="component" value="Unassembled WGS sequence"/>
</dbReference>
<dbReference type="NCBIfam" id="TIGR01981">
    <property type="entry name" value="sufD"/>
    <property type="match status" value="1"/>
</dbReference>
<dbReference type="InterPro" id="IPR037284">
    <property type="entry name" value="SUF_FeS_clus_asmbl_SufBD_sf"/>
</dbReference>
<dbReference type="AlphaFoldDB" id="A0A5M9ZK22"/>
<feature type="domain" description="SUF system FeS cluster assembly SufBD core" evidence="2">
    <location>
        <begin position="156"/>
        <end position="375"/>
    </location>
</feature>
<organism evidence="3 4">
    <name type="scientific">Bifidobacterium myosotis</name>
    <dbReference type="NCBI Taxonomy" id="1630166"/>
    <lineage>
        <taxon>Bacteria</taxon>
        <taxon>Bacillati</taxon>
        <taxon>Actinomycetota</taxon>
        <taxon>Actinomycetes</taxon>
        <taxon>Bifidobacteriales</taxon>
        <taxon>Bifidobacteriaceae</taxon>
        <taxon>Bifidobacterium</taxon>
    </lineage>
</organism>
<name>A0A5M9ZK22_9BIFI</name>
<dbReference type="InterPro" id="IPR000825">
    <property type="entry name" value="SUF_FeS_clus_asmbl_SufBD_core"/>
</dbReference>
<evidence type="ECO:0000313" key="3">
    <source>
        <dbReference type="EMBL" id="KAA8827956.1"/>
    </source>
</evidence>
<dbReference type="GO" id="GO:0016226">
    <property type="term" value="P:iron-sulfur cluster assembly"/>
    <property type="evidence" value="ECO:0007669"/>
    <property type="project" value="InterPro"/>
</dbReference>
<evidence type="ECO:0000313" key="4">
    <source>
        <dbReference type="Proteomes" id="UP000410049"/>
    </source>
</evidence>
<dbReference type="EMBL" id="RZUH01000004">
    <property type="protein sequence ID" value="KAA8827956.1"/>
    <property type="molecule type" value="Genomic_DNA"/>
</dbReference>
<dbReference type="PANTHER" id="PTHR43575">
    <property type="entry name" value="PROTEIN ABCI7, CHLOROPLASTIC"/>
    <property type="match status" value="1"/>
</dbReference>
<gene>
    <name evidence="3" type="primary">sufD</name>
    <name evidence="3" type="ORF">EMO91_05700</name>
</gene>
<evidence type="ECO:0000259" key="2">
    <source>
        <dbReference type="Pfam" id="PF01458"/>
    </source>
</evidence>
<dbReference type="SUPFAM" id="SSF101960">
    <property type="entry name" value="Stabilizer of iron transporter SufD"/>
    <property type="match status" value="1"/>
</dbReference>
<dbReference type="Pfam" id="PF01458">
    <property type="entry name" value="SUFBD_core"/>
    <property type="match status" value="1"/>
</dbReference>
<protein>
    <submittedName>
        <fullName evidence="3">Fe-S cluster assembly protein SufD</fullName>
    </submittedName>
</protein>